<keyword evidence="3" id="KW-1185">Reference proteome</keyword>
<sequence>MSDKHSHPAVAALSLFGLIALFFAGGCLLLYGATEGKNSALLWISIWALPSAISCWVLSVALSALLRIADSAELIAERDYSHLVELMTVETKIRLDQRQTEMQSDTPAISENPQLEAAPATQAELNVPNFMTTVPFGETTVAPERNEVSEHAMTEFHRYCAEVDAKVFDQKERQRMKLEAADQLLGDGPV</sequence>
<evidence type="ECO:0008006" key="4">
    <source>
        <dbReference type="Google" id="ProtNLM"/>
    </source>
</evidence>
<evidence type="ECO:0000313" key="3">
    <source>
        <dbReference type="Proteomes" id="UP000557717"/>
    </source>
</evidence>
<reference evidence="2 3" key="1">
    <citation type="submission" date="2020-08" db="EMBL/GenBank/DDBJ databases">
        <title>Genomic Encyclopedia of Type Strains, Phase IV (KMG-IV): sequencing the most valuable type-strain genomes for metagenomic binning, comparative biology and taxonomic classification.</title>
        <authorList>
            <person name="Goeker M."/>
        </authorList>
    </citation>
    <scope>NUCLEOTIDE SEQUENCE [LARGE SCALE GENOMIC DNA]</scope>
    <source>
        <strain evidence="2 3">YC6886</strain>
    </source>
</reference>
<evidence type="ECO:0000256" key="1">
    <source>
        <dbReference type="SAM" id="Phobius"/>
    </source>
</evidence>
<evidence type="ECO:0000313" key="2">
    <source>
        <dbReference type="EMBL" id="MBB5351386.1"/>
    </source>
</evidence>
<name>A0A840V2V9_9BACT</name>
<accession>A0A840V2V9</accession>
<protein>
    <recommendedName>
        <fullName evidence="4">Lipoprotein</fullName>
    </recommendedName>
</protein>
<comment type="caution">
    <text evidence="2">The sequence shown here is derived from an EMBL/GenBank/DDBJ whole genome shotgun (WGS) entry which is preliminary data.</text>
</comment>
<dbReference type="Proteomes" id="UP000557717">
    <property type="component" value="Unassembled WGS sequence"/>
</dbReference>
<keyword evidence="1" id="KW-0472">Membrane</keyword>
<dbReference type="PROSITE" id="PS51257">
    <property type="entry name" value="PROKAR_LIPOPROTEIN"/>
    <property type="match status" value="1"/>
</dbReference>
<feature type="transmembrane region" description="Helical" evidence="1">
    <location>
        <begin position="40"/>
        <end position="66"/>
    </location>
</feature>
<dbReference type="AlphaFoldDB" id="A0A840V2V9"/>
<organism evidence="2 3">
    <name type="scientific">Haloferula luteola</name>
    <dbReference type="NCBI Taxonomy" id="595692"/>
    <lineage>
        <taxon>Bacteria</taxon>
        <taxon>Pseudomonadati</taxon>
        <taxon>Verrucomicrobiota</taxon>
        <taxon>Verrucomicrobiia</taxon>
        <taxon>Verrucomicrobiales</taxon>
        <taxon>Verrucomicrobiaceae</taxon>
        <taxon>Haloferula</taxon>
    </lineage>
</organism>
<keyword evidence="1" id="KW-0812">Transmembrane</keyword>
<gene>
    <name evidence="2" type="ORF">HNR46_001622</name>
</gene>
<proteinExistence type="predicted"/>
<keyword evidence="1" id="KW-1133">Transmembrane helix</keyword>
<feature type="transmembrane region" description="Helical" evidence="1">
    <location>
        <begin position="12"/>
        <end position="34"/>
    </location>
</feature>
<dbReference type="EMBL" id="JACHFD010000006">
    <property type="protein sequence ID" value="MBB5351386.1"/>
    <property type="molecule type" value="Genomic_DNA"/>
</dbReference>